<accession>A0A1X0QXG6</accession>
<dbReference type="InterPro" id="IPR050374">
    <property type="entry name" value="RRT5_SRSF_SR"/>
</dbReference>
<protein>
    <submittedName>
        <fullName evidence="9">RNA-binding domain-containing protein</fullName>
    </submittedName>
</protein>
<dbReference type="GO" id="GO:0003729">
    <property type="term" value="F:mRNA binding"/>
    <property type="evidence" value="ECO:0007669"/>
    <property type="project" value="TreeGrafter"/>
</dbReference>
<gene>
    <name evidence="9" type="ORF">BCV72DRAFT_263981</name>
</gene>
<dbReference type="GO" id="GO:0005737">
    <property type="term" value="C:cytoplasm"/>
    <property type="evidence" value="ECO:0007669"/>
    <property type="project" value="TreeGrafter"/>
</dbReference>
<dbReference type="Gene3D" id="3.30.70.330">
    <property type="match status" value="2"/>
</dbReference>
<feature type="compositionally biased region" description="Acidic residues" evidence="7">
    <location>
        <begin position="250"/>
        <end position="262"/>
    </location>
</feature>
<dbReference type="InterPro" id="IPR012677">
    <property type="entry name" value="Nucleotide-bd_a/b_plait_sf"/>
</dbReference>
<keyword evidence="2" id="KW-0507">mRNA processing</keyword>
<reference evidence="9" key="1">
    <citation type="journal article" date="2016" name="Proc. Natl. Acad. Sci. U.S.A.">
        <title>Lipid metabolic changes in an early divergent fungus govern the establishment of a mutualistic symbiosis with endobacteria.</title>
        <authorList>
            <person name="Lastovetsky O.A."/>
            <person name="Gaspar M.L."/>
            <person name="Mondo S.J."/>
            <person name="LaButti K.M."/>
            <person name="Sandor L."/>
            <person name="Grigoriev I.V."/>
            <person name="Henry S.A."/>
            <person name="Pawlowska T.E."/>
        </authorList>
    </citation>
    <scope>NUCLEOTIDE SEQUENCE [LARGE SCALE GENOMIC DNA]</scope>
    <source>
        <strain evidence="9">ATCC 52814</strain>
    </source>
</reference>
<dbReference type="OrthoDB" id="1099063at2759"/>
<evidence type="ECO:0000256" key="7">
    <source>
        <dbReference type="SAM" id="MobiDB-lite"/>
    </source>
</evidence>
<dbReference type="InterPro" id="IPR000504">
    <property type="entry name" value="RRM_dom"/>
</dbReference>
<feature type="compositionally biased region" description="Basic and acidic residues" evidence="7">
    <location>
        <begin position="202"/>
        <end position="234"/>
    </location>
</feature>
<dbReference type="GO" id="GO:0005634">
    <property type="term" value="C:nucleus"/>
    <property type="evidence" value="ECO:0007669"/>
    <property type="project" value="UniProtKB-SubCell"/>
</dbReference>
<keyword evidence="4 6" id="KW-0694">RNA-binding</keyword>
<dbReference type="Pfam" id="PF00076">
    <property type="entry name" value="RRM_1"/>
    <property type="match status" value="2"/>
</dbReference>
<organism evidence="9">
    <name type="scientific">Rhizopus microsporus var. microsporus</name>
    <dbReference type="NCBI Taxonomy" id="86635"/>
    <lineage>
        <taxon>Eukaryota</taxon>
        <taxon>Fungi</taxon>
        <taxon>Fungi incertae sedis</taxon>
        <taxon>Mucoromycota</taxon>
        <taxon>Mucoromycotina</taxon>
        <taxon>Mucoromycetes</taxon>
        <taxon>Mucorales</taxon>
        <taxon>Mucorineae</taxon>
        <taxon>Rhizopodaceae</taxon>
        <taxon>Rhizopus</taxon>
    </lineage>
</organism>
<dbReference type="PANTHER" id="PTHR23003">
    <property type="entry name" value="RNA RECOGNITION MOTIF RRM DOMAIN CONTAINING PROTEIN"/>
    <property type="match status" value="1"/>
</dbReference>
<dbReference type="VEuPathDB" id="FungiDB:BCV72DRAFT_263981"/>
<dbReference type="CDD" id="cd12339">
    <property type="entry name" value="RRM2_SRSF1_4_like"/>
    <property type="match status" value="1"/>
</dbReference>
<dbReference type="Proteomes" id="UP000242414">
    <property type="component" value="Unassembled WGS sequence"/>
</dbReference>
<name>A0A1X0QXG6_RHIZD</name>
<feature type="domain" description="RRM" evidence="8">
    <location>
        <begin position="7"/>
        <end position="76"/>
    </location>
</feature>
<dbReference type="PROSITE" id="PS50102">
    <property type="entry name" value="RRM"/>
    <property type="match status" value="2"/>
</dbReference>
<keyword evidence="3" id="KW-0677">Repeat</keyword>
<dbReference type="AlphaFoldDB" id="A0A1X0QXG6"/>
<dbReference type="SUPFAM" id="SSF54928">
    <property type="entry name" value="RNA-binding domain, RBD"/>
    <property type="match status" value="1"/>
</dbReference>
<dbReference type="SMART" id="SM00360">
    <property type="entry name" value="RRM"/>
    <property type="match status" value="2"/>
</dbReference>
<proteinExistence type="predicted"/>
<comment type="subcellular location">
    <subcellularLocation>
        <location evidence="1">Nucleus</location>
    </subcellularLocation>
</comment>
<evidence type="ECO:0000256" key="6">
    <source>
        <dbReference type="PROSITE-ProRule" id="PRU00176"/>
    </source>
</evidence>
<feature type="region of interest" description="Disordered" evidence="7">
    <location>
        <begin position="160"/>
        <end position="262"/>
    </location>
</feature>
<evidence type="ECO:0000256" key="1">
    <source>
        <dbReference type="ARBA" id="ARBA00004123"/>
    </source>
</evidence>
<feature type="compositionally biased region" description="Basic residues" evidence="7">
    <location>
        <begin position="164"/>
        <end position="188"/>
    </location>
</feature>
<evidence type="ECO:0000256" key="5">
    <source>
        <dbReference type="ARBA" id="ARBA00023242"/>
    </source>
</evidence>
<feature type="domain" description="RRM" evidence="8">
    <location>
        <begin position="90"/>
        <end position="163"/>
    </location>
</feature>
<sequence length="262" mass="30533">MGSSDGHRVYLGNLPVDISKSEIESLFKNYNPVEVTLKERFGFIEFEKRIDAEDAIHDFNGKKVSGSRIVVERALGHRRRENRSREERNNRVVIKNLPPKTTWQEVKDFMRKAGRVTFADVLKDCDGEGVVEFARRDDMKYALKELNGAKLNGYRLKLEEASSRRRRSSRSRYYSRSRSPRRSRSRTRSRSESRSRSPRRSRSFDRSRSSRRDDSASRSRSPEHRKSRSPEDLKVYNGEETEMNPNPVLGDEEEAPAMDQAE</sequence>
<dbReference type="EMBL" id="KV921972">
    <property type="protein sequence ID" value="ORE04419.1"/>
    <property type="molecule type" value="Genomic_DNA"/>
</dbReference>
<evidence type="ECO:0000256" key="2">
    <source>
        <dbReference type="ARBA" id="ARBA00022664"/>
    </source>
</evidence>
<dbReference type="InterPro" id="IPR035979">
    <property type="entry name" value="RBD_domain_sf"/>
</dbReference>
<dbReference type="PANTHER" id="PTHR23003:SF62">
    <property type="entry name" value="SERINE_ARGININE (SR)-TYPE SHUTTLING MRNA BINDING PROTEIN NPL3"/>
    <property type="match status" value="1"/>
</dbReference>
<dbReference type="GO" id="GO:0006397">
    <property type="term" value="P:mRNA processing"/>
    <property type="evidence" value="ECO:0007669"/>
    <property type="project" value="UniProtKB-KW"/>
</dbReference>
<evidence type="ECO:0000259" key="8">
    <source>
        <dbReference type="PROSITE" id="PS50102"/>
    </source>
</evidence>
<evidence type="ECO:0000256" key="3">
    <source>
        <dbReference type="ARBA" id="ARBA00022737"/>
    </source>
</evidence>
<keyword evidence="5" id="KW-0539">Nucleus</keyword>
<evidence type="ECO:0000256" key="4">
    <source>
        <dbReference type="ARBA" id="ARBA00022884"/>
    </source>
</evidence>
<evidence type="ECO:0000313" key="9">
    <source>
        <dbReference type="EMBL" id="ORE04419.1"/>
    </source>
</evidence>